<keyword evidence="9" id="KW-0812">Transmembrane</keyword>
<evidence type="ECO:0000256" key="19">
    <source>
        <dbReference type="ARBA" id="ARBA00047847"/>
    </source>
</evidence>
<evidence type="ECO:0000256" key="16">
    <source>
        <dbReference type="ARBA" id="ARBA00023157"/>
    </source>
</evidence>
<comment type="pathway">
    <text evidence="3">Glycan metabolism; chondroitin sulfate biosynthesis.</text>
</comment>
<comment type="subcellular location">
    <subcellularLocation>
        <location evidence="2">Endoplasmic reticulum membrane</location>
        <topology evidence="2">Single-pass type II membrane protein</topology>
    </subcellularLocation>
    <subcellularLocation>
        <location evidence="1">Golgi apparatus membrane</location>
        <topology evidence="1">Single-pass type II membrane protein</topology>
    </subcellularLocation>
</comment>
<dbReference type="GO" id="GO:0050650">
    <property type="term" value="P:chondroitin sulfate proteoglycan biosynthetic process"/>
    <property type="evidence" value="ECO:0007669"/>
    <property type="project" value="TreeGrafter"/>
</dbReference>
<evidence type="ECO:0000256" key="4">
    <source>
        <dbReference type="ARBA" id="ARBA00005093"/>
    </source>
</evidence>
<organism evidence="20">
    <name type="scientific">Eutreptiella gymnastica</name>
    <dbReference type="NCBI Taxonomy" id="73025"/>
    <lineage>
        <taxon>Eukaryota</taxon>
        <taxon>Discoba</taxon>
        <taxon>Euglenozoa</taxon>
        <taxon>Euglenida</taxon>
        <taxon>Spirocuta</taxon>
        <taxon>Euglenophyceae</taxon>
        <taxon>Eutreptiales</taxon>
        <taxon>Eutreptiaceae</taxon>
        <taxon>Eutreptiella</taxon>
    </lineage>
</organism>
<evidence type="ECO:0000256" key="7">
    <source>
        <dbReference type="ARBA" id="ARBA00022676"/>
    </source>
</evidence>
<dbReference type="InterPro" id="IPR003406">
    <property type="entry name" value="Glyco_trans_14"/>
</dbReference>
<evidence type="ECO:0000256" key="10">
    <source>
        <dbReference type="ARBA" id="ARBA00022723"/>
    </source>
</evidence>
<evidence type="ECO:0000256" key="2">
    <source>
        <dbReference type="ARBA" id="ARBA00004648"/>
    </source>
</evidence>
<keyword evidence="15" id="KW-0472">Membrane</keyword>
<dbReference type="GO" id="GO:0015012">
    <property type="term" value="P:heparan sulfate proteoglycan biosynthetic process"/>
    <property type="evidence" value="ECO:0007669"/>
    <property type="project" value="UniProtKB-UniPathway"/>
</dbReference>
<sequence>MHNSIHIGLFDAVKDHLSKDASVDCKETTSTSKPAEQNAQLRNLLQQARDGAAGVPKVPNRKDAVAYLVLVKEGDAATLPRLLGTLYRPQDSYWIHFDANMHSKTVAEIKKHAIMNQPNVQSEQVLAGCWACPSLAWVKMLGLVRLLQSGTGWSHVMTISSNLFPTRPLNEFYDMLSEHPQTMFMYNRKLDTVNGRHNHMWEQRHDNGHDMLCHLGPRTVESLVAAPKSMWKSSQWDILPWAAARWLVLESPVIDQMEFWNSTAIPDEHMVPTLLGNSPWQQAGWKYHWPLTKVNWKPHGDIKSPPSPDEFSIKDFDELRSARTFFARKISDPTLLSALESINPLHPLVSAA</sequence>
<keyword evidence="14" id="KW-0333">Golgi apparatus</keyword>
<evidence type="ECO:0000256" key="6">
    <source>
        <dbReference type="ARBA" id="ARBA00011972"/>
    </source>
</evidence>
<keyword evidence="8" id="KW-0808">Transferase</keyword>
<evidence type="ECO:0000256" key="9">
    <source>
        <dbReference type="ARBA" id="ARBA00022692"/>
    </source>
</evidence>
<evidence type="ECO:0000256" key="12">
    <source>
        <dbReference type="ARBA" id="ARBA00022968"/>
    </source>
</evidence>
<evidence type="ECO:0000256" key="18">
    <source>
        <dbReference type="ARBA" id="ARBA00042865"/>
    </source>
</evidence>
<comment type="similarity">
    <text evidence="5">Belongs to the glycosyltransferase 14 family. XylT subfamily.</text>
</comment>
<evidence type="ECO:0000256" key="11">
    <source>
        <dbReference type="ARBA" id="ARBA00022824"/>
    </source>
</evidence>
<dbReference type="UniPathway" id="UPA00755"/>
<dbReference type="EC" id="2.4.2.26" evidence="6"/>
<evidence type="ECO:0000256" key="5">
    <source>
        <dbReference type="ARBA" id="ARBA00010195"/>
    </source>
</evidence>
<evidence type="ECO:0000256" key="3">
    <source>
        <dbReference type="ARBA" id="ARBA00004840"/>
    </source>
</evidence>
<keyword evidence="10" id="KW-0479">Metal-binding</keyword>
<evidence type="ECO:0000256" key="8">
    <source>
        <dbReference type="ARBA" id="ARBA00022679"/>
    </source>
</evidence>
<evidence type="ECO:0000256" key="17">
    <source>
        <dbReference type="ARBA" id="ARBA00023180"/>
    </source>
</evidence>
<dbReference type="PANTHER" id="PTHR46025">
    <property type="entry name" value="XYLOSYLTRANSFERASE OXT"/>
    <property type="match status" value="1"/>
</dbReference>
<keyword evidence="17" id="KW-0325">Glycoprotein</keyword>
<dbReference type="GO" id="GO:0005789">
    <property type="term" value="C:endoplasmic reticulum membrane"/>
    <property type="evidence" value="ECO:0007669"/>
    <property type="project" value="UniProtKB-SubCell"/>
</dbReference>
<proteinExistence type="inferred from homology"/>
<evidence type="ECO:0000256" key="1">
    <source>
        <dbReference type="ARBA" id="ARBA00004323"/>
    </source>
</evidence>
<keyword evidence="13" id="KW-1133">Transmembrane helix</keyword>
<dbReference type="InterPro" id="IPR043538">
    <property type="entry name" value="XYLT"/>
</dbReference>
<dbReference type="GO" id="GO:0030158">
    <property type="term" value="F:protein xylosyltransferase activity"/>
    <property type="evidence" value="ECO:0007669"/>
    <property type="project" value="UniProtKB-EC"/>
</dbReference>
<evidence type="ECO:0000256" key="13">
    <source>
        <dbReference type="ARBA" id="ARBA00022989"/>
    </source>
</evidence>
<dbReference type="GO" id="GO:0000139">
    <property type="term" value="C:Golgi membrane"/>
    <property type="evidence" value="ECO:0007669"/>
    <property type="project" value="UniProtKB-SubCell"/>
</dbReference>
<dbReference type="EMBL" id="HBGA01101124">
    <property type="protein sequence ID" value="CAD9026524.1"/>
    <property type="molecule type" value="Transcribed_RNA"/>
</dbReference>
<accession>A0A7S1IXX2</accession>
<comment type="pathway">
    <text evidence="4">Glycan metabolism; heparan sulfate biosynthesis.</text>
</comment>
<keyword evidence="11" id="KW-0256">Endoplasmic reticulum</keyword>
<evidence type="ECO:0000313" key="20">
    <source>
        <dbReference type="EMBL" id="CAD9026524.1"/>
    </source>
</evidence>
<dbReference type="PANTHER" id="PTHR46025:SF3">
    <property type="entry name" value="XYLOSYLTRANSFERASE OXT"/>
    <property type="match status" value="1"/>
</dbReference>
<dbReference type="Pfam" id="PF02485">
    <property type="entry name" value="Branch"/>
    <property type="match status" value="1"/>
</dbReference>
<dbReference type="GO" id="GO:0046872">
    <property type="term" value="F:metal ion binding"/>
    <property type="evidence" value="ECO:0007669"/>
    <property type="project" value="UniProtKB-KW"/>
</dbReference>
<evidence type="ECO:0000256" key="14">
    <source>
        <dbReference type="ARBA" id="ARBA00023034"/>
    </source>
</evidence>
<evidence type="ECO:0000256" key="15">
    <source>
        <dbReference type="ARBA" id="ARBA00023136"/>
    </source>
</evidence>
<dbReference type="UniPathway" id="UPA00756"/>
<keyword evidence="7" id="KW-0328">Glycosyltransferase</keyword>
<dbReference type="AlphaFoldDB" id="A0A7S1IXX2"/>
<reference evidence="20" key="1">
    <citation type="submission" date="2021-01" db="EMBL/GenBank/DDBJ databases">
        <authorList>
            <person name="Corre E."/>
            <person name="Pelletier E."/>
            <person name="Niang G."/>
            <person name="Scheremetjew M."/>
            <person name="Finn R."/>
            <person name="Kale V."/>
            <person name="Holt S."/>
            <person name="Cochrane G."/>
            <person name="Meng A."/>
            <person name="Brown T."/>
            <person name="Cohen L."/>
        </authorList>
    </citation>
    <scope>NUCLEOTIDE SEQUENCE</scope>
    <source>
        <strain evidence="20">NIES-381</strain>
    </source>
</reference>
<name>A0A7S1IXX2_9EUGL</name>
<keyword evidence="16" id="KW-1015">Disulfide bond</keyword>
<keyword evidence="12" id="KW-0735">Signal-anchor</keyword>
<comment type="catalytic activity">
    <reaction evidence="19">
        <text>UDP-alpha-D-xylose + L-seryl-[protein] = 3-O-(beta-D-xylosyl)-L-seryl-[protein] + UDP + H(+)</text>
        <dbReference type="Rhea" id="RHEA:50192"/>
        <dbReference type="Rhea" id="RHEA-COMP:9863"/>
        <dbReference type="Rhea" id="RHEA-COMP:12567"/>
        <dbReference type="ChEBI" id="CHEBI:15378"/>
        <dbReference type="ChEBI" id="CHEBI:29999"/>
        <dbReference type="ChEBI" id="CHEBI:57632"/>
        <dbReference type="ChEBI" id="CHEBI:58223"/>
        <dbReference type="ChEBI" id="CHEBI:132085"/>
        <dbReference type="EC" id="2.4.2.26"/>
    </reaction>
</comment>
<gene>
    <name evidence="20" type="ORF">EGYM00392_LOCUS37654</name>
</gene>
<protein>
    <recommendedName>
        <fullName evidence="6">protein xylosyltransferase</fullName>
        <ecNumber evidence="6">2.4.2.26</ecNumber>
    </recommendedName>
    <alternativeName>
        <fullName evidence="18">Peptide O-xylosyltransferase</fullName>
    </alternativeName>
</protein>